<reference evidence="1 2" key="1">
    <citation type="journal article" date="2012" name="J. Bacteriol.">
        <title>Whole-Genome Sequences of Borrelia bissettii, Borrelia valaisiana, and Borrelia spielmanii.</title>
        <authorList>
            <person name="Schutzer S.E."/>
            <person name="Fraser-Liggett C.M."/>
            <person name="Qiu W.G."/>
            <person name="Kraiczy P."/>
            <person name="Mongodin E.F."/>
            <person name="Dunn J.J."/>
            <person name="Luft B.J."/>
            <person name="Casjens S.R."/>
        </authorList>
    </citation>
    <scope>NUCLEOTIDE SEQUENCE [LARGE SCALE GENOMIC DNA]</scope>
    <source>
        <strain evidence="1 2">VS116</strain>
        <plasmid evidence="1">VS116_lp36</plasmid>
    </source>
</reference>
<dbReference type="Pfam" id="PF02890">
    <property type="entry name" value="DUF226"/>
    <property type="match status" value="1"/>
</dbReference>
<dbReference type="EMBL" id="CP001436">
    <property type="protein sequence ID" value="ACN52805.1"/>
    <property type="molecule type" value="Genomic_DNA"/>
</dbReference>
<sequence>MQAISDFKEPIRPIIKRSDKKDLFVKIEMDEHRTIYHTKIMMDIYKFGFDSKKNIFRLSLRKLFNQLRVEEFRLHKKEGDKFIGIFYGYRKPIKNVFVKYEINGTKKSYAFSKAYYIEFRFQKGSIFCYFKGLFRLLKKERVDNFYNKTLIRIFTELEEKVYEFYGKKYPKKGILLKWIKKNQK</sequence>
<evidence type="ECO:0000313" key="2">
    <source>
        <dbReference type="Proteomes" id="UP000006163"/>
    </source>
</evidence>
<keyword evidence="1" id="KW-0614">Plasmid</keyword>
<evidence type="ECO:0000313" key="1">
    <source>
        <dbReference type="EMBL" id="ACN52805.1"/>
    </source>
</evidence>
<keyword evidence="2" id="KW-1185">Reference proteome</keyword>
<dbReference type="InterPro" id="IPR004180">
    <property type="entry name" value="DUF226_BOR_spp"/>
</dbReference>
<geneLocation type="plasmid" evidence="1 2">
    <name>VS116_lp36</name>
</geneLocation>
<name>C0R8L4_BORVA</name>
<proteinExistence type="predicted"/>
<dbReference type="HOGENOM" id="CLU_109712_0_0_12"/>
<gene>
    <name evidence="1" type="ORF">BVAVS116_K0021</name>
</gene>
<evidence type="ECO:0008006" key="3">
    <source>
        <dbReference type="Google" id="ProtNLM"/>
    </source>
</evidence>
<dbReference type="Proteomes" id="UP000006163">
    <property type="component" value="Plasmid VS116_lp36"/>
</dbReference>
<organism evidence="1 2">
    <name type="scientific">Borreliella valaisiana VS116</name>
    <dbReference type="NCBI Taxonomy" id="445987"/>
    <lineage>
        <taxon>Bacteria</taxon>
        <taxon>Pseudomonadati</taxon>
        <taxon>Spirochaetota</taxon>
        <taxon>Spirochaetia</taxon>
        <taxon>Spirochaetales</taxon>
        <taxon>Borreliaceae</taxon>
        <taxon>Borreliella</taxon>
    </lineage>
</organism>
<accession>C0R8L4</accession>
<dbReference type="AlphaFoldDB" id="C0R8L4"/>
<protein>
    <recommendedName>
        <fullName evidence="3">Plasmid partitioning associated protein-1</fullName>
    </recommendedName>
</protein>